<keyword evidence="1" id="KW-1133">Transmembrane helix</keyword>
<keyword evidence="1" id="KW-0472">Membrane</keyword>
<organism evidence="2 3">
    <name type="scientific">Saccharibacillus brassicae</name>
    <dbReference type="NCBI Taxonomy" id="2583377"/>
    <lineage>
        <taxon>Bacteria</taxon>
        <taxon>Bacillati</taxon>
        <taxon>Bacillota</taxon>
        <taxon>Bacilli</taxon>
        <taxon>Bacillales</taxon>
        <taxon>Paenibacillaceae</taxon>
        <taxon>Saccharibacillus</taxon>
    </lineage>
</organism>
<evidence type="ECO:0000313" key="2">
    <source>
        <dbReference type="EMBL" id="QDH23694.1"/>
    </source>
</evidence>
<evidence type="ECO:0000256" key="1">
    <source>
        <dbReference type="SAM" id="Phobius"/>
    </source>
</evidence>
<dbReference type="InterPro" id="IPR002798">
    <property type="entry name" value="SpoIIM-like"/>
</dbReference>
<evidence type="ECO:0000313" key="3">
    <source>
        <dbReference type="Proteomes" id="UP000316968"/>
    </source>
</evidence>
<feature type="transmembrane region" description="Helical" evidence="1">
    <location>
        <begin position="60"/>
        <end position="77"/>
    </location>
</feature>
<dbReference type="PANTHER" id="PTHR35337">
    <property type="entry name" value="SLR1478 PROTEIN"/>
    <property type="match status" value="1"/>
</dbReference>
<dbReference type="Proteomes" id="UP000316968">
    <property type="component" value="Chromosome"/>
</dbReference>
<name>A0A4Y6V2W0_SACBS</name>
<dbReference type="KEGG" id="saca:FFV09_07515"/>
<keyword evidence="1" id="KW-0812">Transmembrane</keyword>
<dbReference type="PANTHER" id="PTHR35337:SF1">
    <property type="entry name" value="SLR1478 PROTEIN"/>
    <property type="match status" value="1"/>
</dbReference>
<dbReference type="AlphaFoldDB" id="A0A4Y6V2W0"/>
<dbReference type="EMBL" id="CP041217">
    <property type="protein sequence ID" value="QDH23694.1"/>
    <property type="molecule type" value="Genomic_DNA"/>
</dbReference>
<sequence length="204" mass="22117">MLSFGRFIRGLAENKGYMLSAAALFIAAIALGTINADGLQRLLLSQIEGLQGVVQNLQQSDNVTLSFFTFIFLNNAIKSVLVILLGAFFGLIPLIFLLINGMVLGFVVMVSHEQGENITELIFKGLLPHGILELPAIVIACAYGMKFGGLVIGSLFSLGAGKRERLAARWEHGMKQMLGAAFWIVIMLFVAAAIESTITLQLMR</sequence>
<feature type="transmembrane region" description="Helical" evidence="1">
    <location>
        <begin position="130"/>
        <end position="156"/>
    </location>
</feature>
<feature type="transmembrane region" description="Helical" evidence="1">
    <location>
        <begin position="84"/>
        <end position="110"/>
    </location>
</feature>
<dbReference type="Pfam" id="PF01944">
    <property type="entry name" value="SpoIIM"/>
    <property type="match status" value="1"/>
</dbReference>
<reference evidence="2 3" key="1">
    <citation type="submission" date="2019-06" db="EMBL/GenBank/DDBJ databases">
        <title>Saccharibacillus brassicae sp. nov., an endophytic bacterium isolated from Chinese cabbage seeds (Brassica pekinensis).</title>
        <authorList>
            <person name="Jiang L."/>
            <person name="Lee J."/>
            <person name="Kim S.W."/>
        </authorList>
    </citation>
    <scope>NUCLEOTIDE SEQUENCE [LARGE SCALE GENOMIC DNA]</scope>
    <source>
        <strain evidence="3">KCTC 43072 / ATSA2</strain>
    </source>
</reference>
<dbReference type="OrthoDB" id="161024at2"/>
<proteinExistence type="predicted"/>
<feature type="transmembrane region" description="Helical" evidence="1">
    <location>
        <begin position="177"/>
        <end position="194"/>
    </location>
</feature>
<protein>
    <submittedName>
        <fullName evidence="2">Stage II sporulation protein M</fullName>
    </submittedName>
</protein>
<keyword evidence="3" id="KW-1185">Reference proteome</keyword>
<accession>A0A4Y6V2W0</accession>
<gene>
    <name evidence="2" type="ORF">FFV09_07515</name>
</gene>